<keyword evidence="2" id="KW-0649">Protein kinase inhibitor</keyword>
<dbReference type="OrthoDB" id="9940972at2759"/>
<evidence type="ECO:0000259" key="4">
    <source>
        <dbReference type="Pfam" id="PF02234"/>
    </source>
</evidence>
<gene>
    <name evidence="5" type="ORF">DSTB1V02_LOCUS5572</name>
</gene>
<reference evidence="5" key="1">
    <citation type="submission" date="2020-11" db="EMBL/GenBank/DDBJ databases">
        <authorList>
            <person name="Tran Van P."/>
        </authorList>
    </citation>
    <scope>NUCLEOTIDE SEQUENCE</scope>
</reference>
<feature type="compositionally biased region" description="Basic and acidic residues" evidence="3">
    <location>
        <begin position="181"/>
        <end position="195"/>
    </location>
</feature>
<dbReference type="InterPro" id="IPR044898">
    <property type="entry name" value="CDI_dom_sf"/>
</dbReference>
<dbReference type="InterPro" id="IPR003175">
    <property type="entry name" value="CDI_dom"/>
</dbReference>
<organism evidence="5">
    <name type="scientific">Darwinula stevensoni</name>
    <dbReference type="NCBI Taxonomy" id="69355"/>
    <lineage>
        <taxon>Eukaryota</taxon>
        <taxon>Metazoa</taxon>
        <taxon>Ecdysozoa</taxon>
        <taxon>Arthropoda</taxon>
        <taxon>Crustacea</taxon>
        <taxon>Oligostraca</taxon>
        <taxon>Ostracoda</taxon>
        <taxon>Podocopa</taxon>
        <taxon>Podocopida</taxon>
        <taxon>Darwinulocopina</taxon>
        <taxon>Darwinuloidea</taxon>
        <taxon>Darwinulidae</taxon>
        <taxon>Darwinula</taxon>
    </lineage>
</organism>
<dbReference type="GO" id="GO:0004861">
    <property type="term" value="F:cyclin-dependent protein serine/threonine kinase inhibitor activity"/>
    <property type="evidence" value="ECO:0007669"/>
    <property type="project" value="InterPro"/>
</dbReference>
<evidence type="ECO:0000256" key="3">
    <source>
        <dbReference type="SAM" id="MobiDB-lite"/>
    </source>
</evidence>
<accession>A0A7R8XED7</accession>
<keyword evidence="6" id="KW-1185">Reference proteome</keyword>
<dbReference type="Gene3D" id="4.10.365.10">
    <property type="entry name" value="p27"/>
    <property type="match status" value="1"/>
</dbReference>
<evidence type="ECO:0000256" key="1">
    <source>
        <dbReference type="ARBA" id="ARBA00006726"/>
    </source>
</evidence>
<comment type="similarity">
    <text evidence="1">Belongs to the CDI family.</text>
</comment>
<dbReference type="GO" id="GO:0051726">
    <property type="term" value="P:regulation of cell cycle"/>
    <property type="evidence" value="ECO:0007669"/>
    <property type="project" value="InterPro"/>
</dbReference>
<evidence type="ECO:0000313" key="5">
    <source>
        <dbReference type="EMBL" id="CAD7245705.1"/>
    </source>
</evidence>
<name>A0A7R8XED7_9CRUS</name>
<proteinExistence type="inferred from homology"/>
<dbReference type="AlphaFoldDB" id="A0A7R8XED7"/>
<sequence>MWHFTRAHRQPCQRGPSPIVFCPRGLEGEVLGGRARWLRRAALRPLRPSQLVAIGRIGEAWDLRSRLRSQWSRTIHFCRIRAALVTHKTLVHASIRTASATAAATAAVSSEIALLSSRLARTPLQASRSNRLLQVAGSNAGSASLGQPGDAIVQIADGEGGGRLQLHEMEGSSLEEECTPEDSKMKSKVFIRDDNTPLSRGGHSRKACMAKRNLAKDFESCAKNDGDHPGSAEDSSDPGFELLNSETADAEVLNQEVLKASERWNFDFHHEKPLEGTYQWEKMSTTEKDLACMKPHPKKHKRRLFPDVRQVSSLSF</sequence>
<dbReference type="Pfam" id="PF02234">
    <property type="entry name" value="CDI"/>
    <property type="match status" value="1"/>
</dbReference>
<feature type="compositionally biased region" description="Basic and acidic residues" evidence="3">
    <location>
        <begin position="220"/>
        <end position="231"/>
    </location>
</feature>
<protein>
    <recommendedName>
        <fullName evidence="4">Cyclin-dependent kinase inhibitor domain-containing protein</fullName>
    </recommendedName>
</protein>
<feature type="domain" description="Cyclin-dependent kinase inhibitor" evidence="4">
    <location>
        <begin position="253"/>
        <end position="282"/>
    </location>
</feature>
<feature type="region of interest" description="Disordered" evidence="3">
    <location>
        <begin position="170"/>
        <end position="207"/>
    </location>
</feature>
<evidence type="ECO:0000256" key="2">
    <source>
        <dbReference type="ARBA" id="ARBA00023013"/>
    </source>
</evidence>
<dbReference type="EMBL" id="CAJPEV010000930">
    <property type="protein sequence ID" value="CAG0889576.1"/>
    <property type="molecule type" value="Genomic_DNA"/>
</dbReference>
<dbReference type="EMBL" id="LR900447">
    <property type="protein sequence ID" value="CAD7245705.1"/>
    <property type="molecule type" value="Genomic_DNA"/>
</dbReference>
<dbReference type="Proteomes" id="UP000677054">
    <property type="component" value="Unassembled WGS sequence"/>
</dbReference>
<evidence type="ECO:0000313" key="6">
    <source>
        <dbReference type="Proteomes" id="UP000677054"/>
    </source>
</evidence>
<feature type="region of interest" description="Disordered" evidence="3">
    <location>
        <begin position="220"/>
        <end position="241"/>
    </location>
</feature>
<dbReference type="GO" id="GO:0005634">
    <property type="term" value="C:nucleus"/>
    <property type="evidence" value="ECO:0007669"/>
    <property type="project" value="InterPro"/>
</dbReference>